<evidence type="ECO:0000313" key="3">
    <source>
        <dbReference type="Proteomes" id="UP000265520"/>
    </source>
</evidence>
<feature type="region of interest" description="Disordered" evidence="1">
    <location>
        <begin position="1"/>
        <end position="49"/>
    </location>
</feature>
<dbReference type="AlphaFoldDB" id="A0A392QYY4"/>
<feature type="non-terminal residue" evidence="2">
    <location>
        <position position="1"/>
    </location>
</feature>
<proteinExistence type="predicted"/>
<organism evidence="2 3">
    <name type="scientific">Trifolium medium</name>
    <dbReference type="NCBI Taxonomy" id="97028"/>
    <lineage>
        <taxon>Eukaryota</taxon>
        <taxon>Viridiplantae</taxon>
        <taxon>Streptophyta</taxon>
        <taxon>Embryophyta</taxon>
        <taxon>Tracheophyta</taxon>
        <taxon>Spermatophyta</taxon>
        <taxon>Magnoliopsida</taxon>
        <taxon>eudicotyledons</taxon>
        <taxon>Gunneridae</taxon>
        <taxon>Pentapetalae</taxon>
        <taxon>rosids</taxon>
        <taxon>fabids</taxon>
        <taxon>Fabales</taxon>
        <taxon>Fabaceae</taxon>
        <taxon>Papilionoideae</taxon>
        <taxon>50 kb inversion clade</taxon>
        <taxon>NPAAA clade</taxon>
        <taxon>Hologalegina</taxon>
        <taxon>IRL clade</taxon>
        <taxon>Trifolieae</taxon>
        <taxon>Trifolium</taxon>
    </lineage>
</organism>
<dbReference type="EMBL" id="LXQA010167655">
    <property type="protein sequence ID" value="MCI28736.1"/>
    <property type="molecule type" value="Genomic_DNA"/>
</dbReference>
<sequence>TEAGRSLGVEKDGWTKGDIGIEKEDGYHKPARPEAPKGVDERTMSGQRP</sequence>
<comment type="caution">
    <text evidence="2">The sequence shown here is derived from an EMBL/GenBank/DDBJ whole genome shotgun (WGS) entry which is preliminary data.</text>
</comment>
<name>A0A392QYY4_9FABA</name>
<accession>A0A392QYY4</accession>
<evidence type="ECO:0000313" key="2">
    <source>
        <dbReference type="EMBL" id="MCI28736.1"/>
    </source>
</evidence>
<feature type="compositionally biased region" description="Basic and acidic residues" evidence="1">
    <location>
        <begin position="8"/>
        <end position="43"/>
    </location>
</feature>
<reference evidence="2 3" key="1">
    <citation type="journal article" date="2018" name="Front. Plant Sci.">
        <title>Red Clover (Trifolium pratense) and Zigzag Clover (T. medium) - A Picture of Genomic Similarities and Differences.</title>
        <authorList>
            <person name="Dluhosova J."/>
            <person name="Istvanek J."/>
            <person name="Nedelnik J."/>
            <person name="Repkova J."/>
        </authorList>
    </citation>
    <scope>NUCLEOTIDE SEQUENCE [LARGE SCALE GENOMIC DNA]</scope>
    <source>
        <strain evidence="3">cv. 10/8</strain>
        <tissue evidence="2">Leaf</tissue>
    </source>
</reference>
<protein>
    <submittedName>
        <fullName evidence="2">Uncharacterized protein</fullName>
    </submittedName>
</protein>
<evidence type="ECO:0000256" key="1">
    <source>
        <dbReference type="SAM" id="MobiDB-lite"/>
    </source>
</evidence>
<keyword evidence="3" id="KW-1185">Reference proteome</keyword>
<dbReference type="Proteomes" id="UP000265520">
    <property type="component" value="Unassembled WGS sequence"/>
</dbReference>